<dbReference type="OrthoDB" id="9808612at2"/>
<evidence type="ECO:0000313" key="2">
    <source>
        <dbReference type="EMBL" id="ANP46973.1"/>
    </source>
</evidence>
<accession>A0A1B1AK97</accession>
<dbReference type="InterPro" id="IPR023614">
    <property type="entry name" value="Porin_dom_sf"/>
</dbReference>
<dbReference type="InParanoid" id="A0A1B1AK97"/>
<dbReference type="KEGG" id="cbot:ATE48_14135"/>
<sequence length="247" mass="25889">MKKYLLGAAAALAIAAPGVASAQSGYADLGYSTTDAGSNDIDTWQLGGAYAWGGNGSLGFQLDGVIGNHEYDTGGDADTYNLGAHLFTRNDSYLLGGFVSLGNTDFGGGFDYDYYTVGVEGAYYLERTTFNGALSYSDASDLNADATALDLGVTHFVTDNFSFGGTVGFGELADNDFTTYGVGAEYQFSSTPISLYAGYTKNDYDGFETDTLSAGVRWNFGGSLLERDRSGASLTRNAGFGRLGAIL</sequence>
<organism evidence="2 3">
    <name type="scientific">Candidatus Viadribacter manganicus</name>
    <dbReference type="NCBI Taxonomy" id="1759059"/>
    <lineage>
        <taxon>Bacteria</taxon>
        <taxon>Pseudomonadati</taxon>
        <taxon>Pseudomonadota</taxon>
        <taxon>Alphaproteobacteria</taxon>
        <taxon>Hyphomonadales</taxon>
        <taxon>Hyphomonadaceae</taxon>
        <taxon>Candidatus Viadribacter</taxon>
    </lineage>
</organism>
<keyword evidence="3" id="KW-1185">Reference proteome</keyword>
<dbReference type="EMBL" id="CP013244">
    <property type="protein sequence ID" value="ANP46973.1"/>
    <property type="molecule type" value="Genomic_DNA"/>
</dbReference>
<keyword evidence="1" id="KW-0732">Signal</keyword>
<dbReference type="AlphaFoldDB" id="A0A1B1AK97"/>
<proteinExistence type="predicted"/>
<evidence type="ECO:0000256" key="1">
    <source>
        <dbReference type="SAM" id="SignalP"/>
    </source>
</evidence>
<dbReference type="Gene3D" id="2.40.160.10">
    <property type="entry name" value="Porin"/>
    <property type="match status" value="1"/>
</dbReference>
<gene>
    <name evidence="2" type="ORF">ATE48_14135</name>
</gene>
<dbReference type="Proteomes" id="UP000092498">
    <property type="component" value="Chromosome"/>
</dbReference>
<protein>
    <submittedName>
        <fullName evidence="2">Uncharacterized protein</fullName>
    </submittedName>
</protein>
<dbReference type="SUPFAM" id="SSF56935">
    <property type="entry name" value="Porins"/>
    <property type="match status" value="1"/>
</dbReference>
<name>A0A1B1AK97_9PROT</name>
<dbReference type="RefSeq" id="WP_066772560.1">
    <property type="nucleotide sequence ID" value="NZ_CP013244.1"/>
</dbReference>
<reference evidence="2 3" key="1">
    <citation type="submission" date="2015-11" db="EMBL/GenBank/DDBJ databases">
        <title>Whole-Genome Sequence of Candidatus Oderbacter manganicum from the National Park Lower Oder Valley, Germany.</title>
        <authorList>
            <person name="Braun B."/>
            <person name="Liere K."/>
            <person name="Szewzyk U."/>
        </authorList>
    </citation>
    <scope>NUCLEOTIDE SEQUENCE [LARGE SCALE GENOMIC DNA]</scope>
    <source>
        <strain evidence="2 3">OTSz_A_272</strain>
    </source>
</reference>
<feature type="chain" id="PRO_5008518940" evidence="1">
    <location>
        <begin position="23"/>
        <end position="247"/>
    </location>
</feature>
<evidence type="ECO:0000313" key="3">
    <source>
        <dbReference type="Proteomes" id="UP000092498"/>
    </source>
</evidence>
<feature type="signal peptide" evidence="1">
    <location>
        <begin position="1"/>
        <end position="22"/>
    </location>
</feature>
<dbReference type="STRING" id="1759059.ATE48_14135"/>